<organism evidence="1 2">
    <name type="scientific">Panagrolaimus sp. JU765</name>
    <dbReference type="NCBI Taxonomy" id="591449"/>
    <lineage>
        <taxon>Eukaryota</taxon>
        <taxon>Metazoa</taxon>
        <taxon>Ecdysozoa</taxon>
        <taxon>Nematoda</taxon>
        <taxon>Chromadorea</taxon>
        <taxon>Rhabditida</taxon>
        <taxon>Tylenchina</taxon>
        <taxon>Panagrolaimomorpha</taxon>
        <taxon>Panagrolaimoidea</taxon>
        <taxon>Panagrolaimidae</taxon>
        <taxon>Panagrolaimus</taxon>
    </lineage>
</organism>
<evidence type="ECO:0000313" key="1">
    <source>
        <dbReference type="Proteomes" id="UP000887576"/>
    </source>
</evidence>
<evidence type="ECO:0000313" key="2">
    <source>
        <dbReference type="WBParaSite" id="JU765_v2.g3330.t1"/>
    </source>
</evidence>
<name>A0AC34R4N3_9BILA</name>
<dbReference type="Proteomes" id="UP000887576">
    <property type="component" value="Unplaced"/>
</dbReference>
<accession>A0AC34R4N3</accession>
<proteinExistence type="predicted"/>
<dbReference type="WBParaSite" id="JU765_v2.g3330.t1">
    <property type="protein sequence ID" value="JU765_v2.g3330.t1"/>
    <property type="gene ID" value="JU765_v2.g3330"/>
</dbReference>
<protein>
    <submittedName>
        <fullName evidence="2">Uncharacterized protein</fullName>
    </submittedName>
</protein>
<reference evidence="2" key="1">
    <citation type="submission" date="2022-11" db="UniProtKB">
        <authorList>
            <consortium name="WormBaseParasite"/>
        </authorList>
    </citation>
    <scope>IDENTIFICATION</scope>
</reference>
<sequence length="73" mass="8285">MMIQTGDGLLKERAHCQATVGYFLGSVGLKLAKKENYKIMFEFPFDKFLEGEVPIFANPEDKNDACYACLKIF</sequence>